<gene>
    <name evidence="1" type="ORF">AVEN_65891_1</name>
</gene>
<organism evidence="1 2">
    <name type="scientific">Araneus ventricosus</name>
    <name type="common">Orbweaver spider</name>
    <name type="synonym">Epeira ventricosa</name>
    <dbReference type="NCBI Taxonomy" id="182803"/>
    <lineage>
        <taxon>Eukaryota</taxon>
        <taxon>Metazoa</taxon>
        <taxon>Ecdysozoa</taxon>
        <taxon>Arthropoda</taxon>
        <taxon>Chelicerata</taxon>
        <taxon>Arachnida</taxon>
        <taxon>Araneae</taxon>
        <taxon>Araneomorphae</taxon>
        <taxon>Entelegynae</taxon>
        <taxon>Araneoidea</taxon>
        <taxon>Araneidae</taxon>
        <taxon>Araneus</taxon>
    </lineage>
</organism>
<dbReference type="Proteomes" id="UP000499080">
    <property type="component" value="Unassembled WGS sequence"/>
</dbReference>
<protein>
    <submittedName>
        <fullName evidence="1">Uncharacterized protein</fullName>
    </submittedName>
</protein>
<evidence type="ECO:0000313" key="1">
    <source>
        <dbReference type="EMBL" id="GBM83009.1"/>
    </source>
</evidence>
<sequence>YIENVRKKQLAISQLDVLNNILIHVLDQRRMRACIIVHGTAGLPRVPD</sequence>
<proteinExistence type="predicted"/>
<accession>A0A4Y2J0C9</accession>
<evidence type="ECO:0000313" key="2">
    <source>
        <dbReference type="Proteomes" id="UP000499080"/>
    </source>
</evidence>
<feature type="non-terminal residue" evidence="1">
    <location>
        <position position="1"/>
    </location>
</feature>
<keyword evidence="2" id="KW-1185">Reference proteome</keyword>
<dbReference type="AlphaFoldDB" id="A0A4Y2J0C9"/>
<reference evidence="1 2" key="1">
    <citation type="journal article" date="2019" name="Sci. Rep.">
        <title>Orb-weaving spider Araneus ventricosus genome elucidates the spidroin gene catalogue.</title>
        <authorList>
            <person name="Kono N."/>
            <person name="Nakamura H."/>
            <person name="Ohtoshi R."/>
            <person name="Moran D.A.P."/>
            <person name="Shinohara A."/>
            <person name="Yoshida Y."/>
            <person name="Fujiwara M."/>
            <person name="Mori M."/>
            <person name="Tomita M."/>
            <person name="Arakawa K."/>
        </authorList>
    </citation>
    <scope>NUCLEOTIDE SEQUENCE [LARGE SCALE GENOMIC DNA]</scope>
</reference>
<comment type="caution">
    <text evidence="1">The sequence shown here is derived from an EMBL/GenBank/DDBJ whole genome shotgun (WGS) entry which is preliminary data.</text>
</comment>
<name>A0A4Y2J0C9_ARAVE</name>
<dbReference type="EMBL" id="BGPR01003050">
    <property type="protein sequence ID" value="GBM83009.1"/>
    <property type="molecule type" value="Genomic_DNA"/>
</dbReference>